<dbReference type="Gene3D" id="3.40.50.300">
    <property type="entry name" value="P-loop containing nucleotide triphosphate hydrolases"/>
    <property type="match status" value="1"/>
</dbReference>
<evidence type="ECO:0000259" key="5">
    <source>
        <dbReference type="SMART" id="SM00847"/>
    </source>
</evidence>
<evidence type="ECO:0000313" key="6">
    <source>
        <dbReference type="EMBL" id="PRZ29694.1"/>
    </source>
</evidence>
<evidence type="ECO:0000256" key="3">
    <source>
        <dbReference type="ARBA" id="ARBA00022806"/>
    </source>
</evidence>
<dbReference type="GO" id="GO:0005524">
    <property type="term" value="F:ATP binding"/>
    <property type="evidence" value="ECO:0007669"/>
    <property type="project" value="UniProtKB-KW"/>
</dbReference>
<comment type="caution">
    <text evidence="6">The sequence shown here is derived from an EMBL/GenBank/DDBJ whole genome shotgun (WGS) entry which is preliminary data.</text>
</comment>
<reference evidence="6 7" key="1">
    <citation type="submission" date="2018-03" db="EMBL/GenBank/DDBJ databases">
        <title>Genomic Encyclopedia of Archaeal and Bacterial Type Strains, Phase II (KMG-II): from individual species to whole genera.</title>
        <authorList>
            <person name="Goeker M."/>
        </authorList>
    </citation>
    <scope>NUCLEOTIDE SEQUENCE [LARGE SCALE GENOMIC DNA]</scope>
    <source>
        <strain evidence="6 7">DSM 100065</strain>
    </source>
</reference>
<dbReference type="FunFam" id="1.20.120.1080:FF:000005">
    <property type="entry name" value="ATP-dependent helicase HrpA"/>
    <property type="match status" value="1"/>
</dbReference>
<keyword evidence="2" id="KW-0378">Hydrolase</keyword>
<gene>
    <name evidence="6" type="ORF">CLV47_1323</name>
</gene>
<dbReference type="InterPro" id="IPR024590">
    <property type="entry name" value="HrpA_C"/>
</dbReference>
<keyword evidence="7" id="KW-1185">Reference proteome</keyword>
<dbReference type="Gene3D" id="1.20.120.1080">
    <property type="match status" value="1"/>
</dbReference>
<evidence type="ECO:0000256" key="1">
    <source>
        <dbReference type="ARBA" id="ARBA00022741"/>
    </source>
</evidence>
<keyword evidence="4" id="KW-0067">ATP-binding</keyword>
<dbReference type="InterPro" id="IPR027417">
    <property type="entry name" value="P-loop_NTPase"/>
</dbReference>
<organism evidence="6 7">
    <name type="scientific">Antricoccus suffuscus</name>
    <dbReference type="NCBI Taxonomy" id="1629062"/>
    <lineage>
        <taxon>Bacteria</taxon>
        <taxon>Bacillati</taxon>
        <taxon>Actinomycetota</taxon>
        <taxon>Actinomycetes</taxon>
        <taxon>Geodermatophilales</taxon>
        <taxon>Antricoccaceae</taxon>
        <taxon>Antricoccus</taxon>
    </lineage>
</organism>
<keyword evidence="1" id="KW-0547">Nucleotide-binding</keyword>
<dbReference type="InterPro" id="IPR011709">
    <property type="entry name" value="DEAD-box_helicase_OB_fold"/>
</dbReference>
<evidence type="ECO:0000256" key="4">
    <source>
        <dbReference type="ARBA" id="ARBA00022840"/>
    </source>
</evidence>
<dbReference type="SUPFAM" id="SSF52540">
    <property type="entry name" value="P-loop containing nucleoside triphosphate hydrolases"/>
    <property type="match status" value="1"/>
</dbReference>
<dbReference type="InterPro" id="IPR007502">
    <property type="entry name" value="Helicase-assoc_dom"/>
</dbReference>
<accession>A0A2T0Z0L2</accession>
<dbReference type="AlphaFoldDB" id="A0A2T0Z0L2"/>
<feature type="domain" description="Helicase-associated" evidence="5">
    <location>
        <begin position="108"/>
        <end position="202"/>
    </location>
</feature>
<dbReference type="EMBL" id="PVUE01000032">
    <property type="protein sequence ID" value="PRZ29694.1"/>
    <property type="molecule type" value="Genomic_DNA"/>
</dbReference>
<dbReference type="NCBIfam" id="TIGR01967">
    <property type="entry name" value="DEAH_box_HrpA"/>
    <property type="match status" value="1"/>
</dbReference>
<dbReference type="PANTHER" id="PTHR18934:SF99">
    <property type="entry name" value="ATP-DEPENDENT RNA HELICASE DHX37-RELATED"/>
    <property type="match status" value="1"/>
</dbReference>
<name>A0A2T0Z0L2_9ACTN</name>
<dbReference type="Pfam" id="PF11898">
    <property type="entry name" value="DUF3418"/>
    <property type="match status" value="1"/>
</dbReference>
<dbReference type="Pfam" id="PF21010">
    <property type="entry name" value="HA2_C"/>
    <property type="match status" value="1"/>
</dbReference>
<dbReference type="Pfam" id="PF07717">
    <property type="entry name" value="OB_NTP_bind"/>
    <property type="match status" value="1"/>
</dbReference>
<evidence type="ECO:0000256" key="2">
    <source>
        <dbReference type="ARBA" id="ARBA00022801"/>
    </source>
</evidence>
<dbReference type="GO" id="GO:0003724">
    <property type="term" value="F:RNA helicase activity"/>
    <property type="evidence" value="ECO:0007669"/>
    <property type="project" value="InterPro"/>
</dbReference>
<proteinExistence type="predicted"/>
<dbReference type="Proteomes" id="UP000237752">
    <property type="component" value="Unassembled WGS sequence"/>
</dbReference>
<dbReference type="PANTHER" id="PTHR18934">
    <property type="entry name" value="ATP-DEPENDENT RNA HELICASE"/>
    <property type="match status" value="1"/>
</dbReference>
<dbReference type="InterPro" id="IPR010222">
    <property type="entry name" value="RNA_helicase_HrpA"/>
</dbReference>
<protein>
    <submittedName>
        <fullName evidence="6">ATP-dependent helicase HrpA</fullName>
    </submittedName>
</protein>
<keyword evidence="3 6" id="KW-0347">Helicase</keyword>
<evidence type="ECO:0000313" key="7">
    <source>
        <dbReference type="Proteomes" id="UP000237752"/>
    </source>
</evidence>
<dbReference type="GO" id="GO:0016787">
    <property type="term" value="F:hydrolase activity"/>
    <property type="evidence" value="ECO:0007669"/>
    <property type="project" value="UniProtKB-KW"/>
</dbReference>
<dbReference type="SMART" id="SM00847">
    <property type="entry name" value="HA2"/>
    <property type="match status" value="1"/>
</dbReference>
<dbReference type="GO" id="GO:0003723">
    <property type="term" value="F:RNA binding"/>
    <property type="evidence" value="ECO:0007669"/>
    <property type="project" value="TreeGrafter"/>
</dbReference>
<sequence length="948" mass="106515">MPGIKYVVDAGTARISRYSAQTKVQRLPIEPISQASANQRAGRCGRTSDGICIRLYAEDDFDARPEFTDPEITRTNLASVILQMAAIGLGEIERFPFVQAPDSRNIADGIALLHELAAIKPDTKRRVSLTEVGRKLAALPIDPRLARMIVEAQKRSCLREVLVIAAAMSIQDPRERPVEAEESAKAKHARFRDKKSDFMSYLNLWRYLREQQKELSSNQFRRLCKSEYINYLRVREWQDLVSQLKQVCATVGIHLPSTDGDEEQVHRALLSGLLSHVGMQDAANKREYVGARNARFAIFPGSSVFKSSPSWIMAGELVDTSRLWARDVARIEPEWAEELAGHLVKRAYSEPHWERKRASVVAYEKVTLYGVPIVARRKVNYGRIDPELSRELFIRQALVEGDWDTRHSFFHHNAAKINEVADLEDKSRRRDILVDDETLFDFYDSKIPADVISGRHFDAWWKKVRTDSPQLLEATTDDLIRSGADAPSATDFPDVWTDGRRPLELSYTFDPAAIARTASDDPDGISIDIPVVALHEAYASEFEWLVPGRREELIIAMIRTLPKPVRRLVVPAPDRARQVLPRLSPGNEPLQPALARELRALTGAAIDESDFNPTKLPDHLRMTFRIVDESGRTLAQGKDLDKLKDQLAPKQRQEIASQSQDIERTGITAWDFGDLPATYDIRSGGVTTTGFPTLVTEGTTLALRVVTSAAQQREDLRTSVRWLLLRELPSIASRVLRTLNSTERIALTQTSHPSASALYDDCAAAAIDLIVAKSGPLPMTRQGYEKLREVAQGAIVATMSRTMRELATTLTARAEALLLLDEIRHESFADVRADIASQLDFLFGPSFVTRHGVGRLRDLGRYAKAVAVRLDRIKAHRDTDRRGMLVIHDVLQEYAELVAEFPSDEPLPPALTDIRWMIEELRVGTFAQSVPTAYTVSVKRIHKAMDDL</sequence>